<dbReference type="SUPFAM" id="SSF51905">
    <property type="entry name" value="FAD/NAD(P)-binding domain"/>
    <property type="match status" value="1"/>
</dbReference>
<evidence type="ECO:0000256" key="3">
    <source>
        <dbReference type="ARBA" id="ARBA00005833"/>
    </source>
</evidence>
<evidence type="ECO:0000256" key="2">
    <source>
        <dbReference type="ARBA" id="ARBA00004814"/>
    </source>
</evidence>
<comment type="cofactor">
    <cofactor evidence="1">
        <name>FAD</name>
        <dbReference type="ChEBI" id="CHEBI:57692"/>
    </cofactor>
</comment>
<evidence type="ECO:0000256" key="8">
    <source>
        <dbReference type="ARBA" id="ARBA00047321"/>
    </source>
</evidence>
<accession>A0A4R4KIR1</accession>
<proteinExistence type="inferred from homology"/>
<keyword evidence="7" id="KW-0073">Auxin biosynthesis</keyword>
<comment type="catalytic activity">
    <reaction evidence="8">
        <text>L-tryptophan + O2 = indole-3-acetamide + CO2 + H2O</text>
        <dbReference type="Rhea" id="RHEA:16165"/>
        <dbReference type="ChEBI" id="CHEBI:15377"/>
        <dbReference type="ChEBI" id="CHEBI:15379"/>
        <dbReference type="ChEBI" id="CHEBI:16031"/>
        <dbReference type="ChEBI" id="CHEBI:16526"/>
        <dbReference type="ChEBI" id="CHEBI:57912"/>
        <dbReference type="EC" id="1.13.12.3"/>
    </reaction>
</comment>
<reference evidence="12 13" key="1">
    <citation type="submission" date="2019-02" db="EMBL/GenBank/DDBJ databases">
        <title>Arundinibacter roseus gen. nov., sp. nov., a new member of the family Cytophagaceae.</title>
        <authorList>
            <person name="Szuroczki S."/>
            <person name="Khayer B."/>
            <person name="Sproer C."/>
            <person name="Toumi M."/>
            <person name="Szabo A."/>
            <person name="Felfoldi T."/>
            <person name="Schumann P."/>
            <person name="Toth E."/>
        </authorList>
    </citation>
    <scope>NUCLEOTIDE SEQUENCE [LARGE SCALE GENOMIC DNA]</scope>
    <source>
        <strain evidence="12 13">DMA-k-7a</strain>
    </source>
</reference>
<dbReference type="InterPro" id="IPR001613">
    <property type="entry name" value="Flavin_amine_oxidase"/>
</dbReference>
<evidence type="ECO:0000313" key="13">
    <source>
        <dbReference type="Proteomes" id="UP000295706"/>
    </source>
</evidence>
<dbReference type="EMBL" id="SMJU01000002">
    <property type="protein sequence ID" value="TDB68048.1"/>
    <property type="molecule type" value="Genomic_DNA"/>
</dbReference>
<dbReference type="Proteomes" id="UP000295706">
    <property type="component" value="Unassembled WGS sequence"/>
</dbReference>
<dbReference type="InterPro" id="IPR050281">
    <property type="entry name" value="Flavin_monoamine_oxidase"/>
</dbReference>
<evidence type="ECO:0000313" key="12">
    <source>
        <dbReference type="EMBL" id="TDB68048.1"/>
    </source>
</evidence>
<evidence type="ECO:0000256" key="4">
    <source>
        <dbReference type="ARBA" id="ARBA00012535"/>
    </source>
</evidence>
<sequence length="454" mass="50550">MQRRRFLKDSFTLVPELLLASSLLATACTKAEEDIRPNGKSVLVVGAGISGLAAAKKLKEKGFDVTILEAQNTVGGRLKTNRSLGVPFDEGASWIHGIDGNPITALAKQAGMTTFHTDDESIVSYDLGGVLRNAAVYQKAEDEFYTILETMMTRGKADQSFQSVFTSLYPTKAKDRLWKFLLSTYVTFDTGDLDKLSSQLYDEGEEFGGIETIATNGYDTLTTYLASGLSTKLNQRVSKIDYSTKKVKITHNGSVSEADYVLVTVPLGVLKANSIQFTPALPAAKQSAIQKVGMNCVNKFLLTWDTAFWDDVQYISYSPELMDKFNYFVNVRKYTPEVNALLTFAYAEYGRQTERMSDQQIIDEIMLHLKDMYGSNIPNPTKFLRTNWQTNENSFGAYSYTAVGTQMRHFDDLAEEVNDTIFFAGEHTEADYFSTVHGAYLSGLREADKITALL</sequence>
<dbReference type="OrthoDB" id="56323at2"/>
<organism evidence="12 13">
    <name type="scientific">Arundinibacter roseus</name>
    <dbReference type="NCBI Taxonomy" id="2070510"/>
    <lineage>
        <taxon>Bacteria</taxon>
        <taxon>Pseudomonadati</taxon>
        <taxon>Bacteroidota</taxon>
        <taxon>Cytophagia</taxon>
        <taxon>Cytophagales</taxon>
        <taxon>Spirosomataceae</taxon>
        <taxon>Arundinibacter</taxon>
    </lineage>
</organism>
<feature type="binding site" evidence="9">
    <location>
        <position position="50"/>
    </location>
    <ligand>
        <name>FAD</name>
        <dbReference type="ChEBI" id="CHEBI:57692"/>
    </ligand>
</feature>
<feature type="signal peptide" evidence="10">
    <location>
        <begin position="1"/>
        <end position="27"/>
    </location>
</feature>
<dbReference type="Gene3D" id="3.50.50.60">
    <property type="entry name" value="FAD/NAD(P)-binding domain"/>
    <property type="match status" value="1"/>
</dbReference>
<comment type="pathway">
    <text evidence="2">Plant hormone metabolism; auxin biosynthesis.</text>
</comment>
<feature type="chain" id="PRO_5020578261" description="Tryptophan 2-monooxygenase" evidence="10">
    <location>
        <begin position="28"/>
        <end position="454"/>
    </location>
</feature>
<comment type="similarity">
    <text evidence="3">Belongs to the tryptophan 2-monooxygenase family.</text>
</comment>
<dbReference type="SUPFAM" id="SSF54373">
    <property type="entry name" value="FAD-linked reductases, C-terminal domain"/>
    <property type="match status" value="1"/>
</dbReference>
<evidence type="ECO:0000256" key="10">
    <source>
        <dbReference type="SAM" id="SignalP"/>
    </source>
</evidence>
<dbReference type="GO" id="GO:0009851">
    <property type="term" value="P:auxin biosynthetic process"/>
    <property type="evidence" value="ECO:0007669"/>
    <property type="project" value="UniProtKB-KW"/>
</dbReference>
<keyword evidence="13" id="KW-1185">Reference proteome</keyword>
<dbReference type="InterPro" id="IPR002937">
    <property type="entry name" value="Amino_oxidase"/>
</dbReference>
<comment type="caution">
    <text evidence="12">The sequence shown here is derived from an EMBL/GenBank/DDBJ whole genome shotgun (WGS) entry which is preliminary data.</text>
</comment>
<dbReference type="PANTHER" id="PTHR10742">
    <property type="entry name" value="FLAVIN MONOAMINE OXIDASE"/>
    <property type="match status" value="1"/>
</dbReference>
<dbReference type="RefSeq" id="WP_132114638.1">
    <property type="nucleotide sequence ID" value="NZ_SMJU01000002.1"/>
</dbReference>
<dbReference type="EC" id="1.13.12.3" evidence="4"/>
<dbReference type="GO" id="GO:0050361">
    <property type="term" value="F:tryptophan 2-monooxygenase activity"/>
    <property type="evidence" value="ECO:0007669"/>
    <property type="project" value="UniProtKB-EC"/>
</dbReference>
<feature type="binding site" evidence="9">
    <location>
        <position position="344"/>
    </location>
    <ligand>
        <name>substrate</name>
    </ligand>
</feature>
<keyword evidence="10" id="KW-0732">Signal</keyword>
<dbReference type="PRINTS" id="PR00757">
    <property type="entry name" value="AMINEOXDASEF"/>
</dbReference>
<dbReference type="Gene3D" id="3.90.660.10">
    <property type="match status" value="1"/>
</dbReference>
<protein>
    <recommendedName>
        <fullName evidence="5">Tryptophan 2-monooxygenase</fullName>
        <ecNumber evidence="4">1.13.12.3</ecNumber>
    </recommendedName>
</protein>
<dbReference type="PANTHER" id="PTHR10742:SF410">
    <property type="entry name" value="LYSINE-SPECIFIC HISTONE DEMETHYLASE 2"/>
    <property type="match status" value="1"/>
</dbReference>
<feature type="binding site" evidence="9">
    <location>
        <begin position="69"/>
        <end position="70"/>
    </location>
    <ligand>
        <name>FAD</name>
        <dbReference type="ChEBI" id="CHEBI:57692"/>
    </ligand>
</feature>
<dbReference type="InterPro" id="IPR036188">
    <property type="entry name" value="FAD/NAD-bd_sf"/>
</dbReference>
<name>A0A4R4KIR1_9BACT</name>
<evidence type="ECO:0000256" key="6">
    <source>
        <dbReference type="ARBA" id="ARBA00023002"/>
    </source>
</evidence>
<evidence type="ECO:0000256" key="1">
    <source>
        <dbReference type="ARBA" id="ARBA00001974"/>
    </source>
</evidence>
<keyword evidence="6" id="KW-0560">Oxidoreductase</keyword>
<gene>
    <name evidence="12" type="ORF">EZE20_03745</name>
</gene>
<evidence type="ECO:0000256" key="9">
    <source>
        <dbReference type="PIRSR" id="PIRSR601613-1"/>
    </source>
</evidence>
<dbReference type="Pfam" id="PF01593">
    <property type="entry name" value="Amino_oxidase"/>
    <property type="match status" value="1"/>
</dbReference>
<dbReference type="PROSITE" id="PS51257">
    <property type="entry name" value="PROKAR_LIPOPROTEIN"/>
    <property type="match status" value="1"/>
</dbReference>
<evidence type="ECO:0000256" key="7">
    <source>
        <dbReference type="ARBA" id="ARBA00023070"/>
    </source>
</evidence>
<evidence type="ECO:0000259" key="11">
    <source>
        <dbReference type="Pfam" id="PF01593"/>
    </source>
</evidence>
<dbReference type="AlphaFoldDB" id="A0A4R4KIR1"/>
<feature type="domain" description="Amine oxidase" evidence="11">
    <location>
        <begin position="49"/>
        <end position="450"/>
    </location>
</feature>
<feature type="binding site" evidence="9">
    <location>
        <position position="237"/>
    </location>
    <ligand>
        <name>FAD</name>
        <dbReference type="ChEBI" id="CHEBI:57692"/>
    </ligand>
</feature>
<evidence type="ECO:0000256" key="5">
    <source>
        <dbReference type="ARBA" id="ARBA00017871"/>
    </source>
</evidence>